<dbReference type="RefSeq" id="WP_017811901.1">
    <property type="nucleotide sequence ID" value="NZ_CP013023.1"/>
</dbReference>
<keyword evidence="2" id="KW-0560">Oxidoreductase</keyword>
<dbReference type="STRING" id="1616788.AR543_18480"/>
<keyword evidence="5" id="KW-1185">Reference proteome</keyword>
<evidence type="ECO:0000313" key="4">
    <source>
        <dbReference type="EMBL" id="ANF97803.1"/>
    </source>
</evidence>
<evidence type="ECO:0000256" key="2">
    <source>
        <dbReference type="ARBA" id="ARBA00023002"/>
    </source>
</evidence>
<reference evidence="5" key="1">
    <citation type="submission" date="2015-10" db="EMBL/GenBank/DDBJ databases">
        <title>Genome of Paenibacillus bovis sp. nov.</title>
        <authorList>
            <person name="Wu Z."/>
            <person name="Gao C."/>
            <person name="Liu Z."/>
            <person name="Zheng H."/>
        </authorList>
    </citation>
    <scope>NUCLEOTIDE SEQUENCE [LARGE SCALE GENOMIC DNA]</scope>
    <source>
        <strain evidence="5">BD3526</strain>
    </source>
</reference>
<protein>
    <submittedName>
        <fullName evidence="4">Short-chain dehydrogenase</fullName>
    </submittedName>
</protein>
<dbReference type="Pfam" id="PF00106">
    <property type="entry name" value="adh_short"/>
    <property type="match status" value="1"/>
</dbReference>
<dbReference type="Proteomes" id="UP000078148">
    <property type="component" value="Chromosome"/>
</dbReference>
<dbReference type="GO" id="GO:0016491">
    <property type="term" value="F:oxidoreductase activity"/>
    <property type="evidence" value="ECO:0007669"/>
    <property type="project" value="UniProtKB-KW"/>
</dbReference>
<dbReference type="InterPro" id="IPR036291">
    <property type="entry name" value="NAD(P)-bd_dom_sf"/>
</dbReference>
<reference evidence="4 5" key="2">
    <citation type="journal article" date="2016" name="Int. J. Syst. Evol. Microbiol.">
        <title>Paenibacillus bovis sp. nov., isolated from raw yak (Bos grunniens) milk.</title>
        <authorList>
            <person name="Gao C."/>
            <person name="Han J."/>
            <person name="Liu Z."/>
            <person name="Xu X."/>
            <person name="Hang F."/>
            <person name="Wu Z."/>
        </authorList>
    </citation>
    <scope>NUCLEOTIDE SEQUENCE [LARGE SCALE GENOMIC DNA]</scope>
    <source>
        <strain evidence="4 5">BD3526</strain>
    </source>
</reference>
<evidence type="ECO:0000256" key="1">
    <source>
        <dbReference type="ARBA" id="ARBA00006484"/>
    </source>
</evidence>
<proteinExistence type="inferred from homology"/>
<dbReference type="PRINTS" id="PR00081">
    <property type="entry name" value="GDHRDH"/>
</dbReference>
<name>A0A172ZJU5_9BACL</name>
<organism evidence="4 5">
    <name type="scientific">Paenibacillus bovis</name>
    <dbReference type="NCBI Taxonomy" id="1616788"/>
    <lineage>
        <taxon>Bacteria</taxon>
        <taxon>Bacillati</taxon>
        <taxon>Bacillota</taxon>
        <taxon>Bacilli</taxon>
        <taxon>Bacillales</taxon>
        <taxon>Paenibacillaceae</taxon>
        <taxon>Paenibacillus</taxon>
    </lineage>
</organism>
<evidence type="ECO:0000256" key="3">
    <source>
        <dbReference type="RuleBase" id="RU000363"/>
    </source>
</evidence>
<dbReference type="PANTHER" id="PTHR42901:SF1">
    <property type="entry name" value="ALCOHOL DEHYDROGENASE"/>
    <property type="match status" value="1"/>
</dbReference>
<gene>
    <name evidence="4" type="ORF">AR543_18480</name>
</gene>
<evidence type="ECO:0000313" key="5">
    <source>
        <dbReference type="Proteomes" id="UP000078148"/>
    </source>
</evidence>
<dbReference type="PRINTS" id="PR00080">
    <property type="entry name" value="SDRFAMILY"/>
</dbReference>
<dbReference type="KEGG" id="pbv:AR543_18480"/>
<dbReference type="NCBIfam" id="NF006776">
    <property type="entry name" value="PRK09291.1"/>
    <property type="match status" value="1"/>
</dbReference>
<dbReference type="OrthoDB" id="9775296at2"/>
<dbReference type="Gene3D" id="3.40.50.720">
    <property type="entry name" value="NAD(P)-binding Rossmann-like Domain"/>
    <property type="match status" value="1"/>
</dbReference>
<dbReference type="SUPFAM" id="SSF51735">
    <property type="entry name" value="NAD(P)-binding Rossmann-fold domains"/>
    <property type="match status" value="1"/>
</dbReference>
<accession>A0A172ZJU5</accession>
<dbReference type="PANTHER" id="PTHR42901">
    <property type="entry name" value="ALCOHOL DEHYDROGENASE"/>
    <property type="match status" value="1"/>
</dbReference>
<dbReference type="EMBL" id="CP013023">
    <property type="protein sequence ID" value="ANF97803.1"/>
    <property type="molecule type" value="Genomic_DNA"/>
</dbReference>
<comment type="similarity">
    <text evidence="1 3">Belongs to the short-chain dehydrogenases/reductases (SDR) family.</text>
</comment>
<sequence>MLGKKTIFITGAGSGLGKGAAIGLAQKGHKVIATVETISQVPPLQDYAKEQGLNIEVFKLDVNNPLDRAQLEKYDIDVFVANAAIGQGGPLAELPVENLRQIFDTNVFNSLELVQIAARQFVAKKKGKIIFISSIAGLSVTPYLGPYCASKHAVEAIAQALKDELAEFGVQVATINPGPFKTGFNDMMFAEKEKWYDEKTNFTKRSDMMKGEKMLAQQFDPQDMIDKMVEIIDAKHHAFRNVYPEASEQQVKEYQAKLWEEQV</sequence>
<dbReference type="CDD" id="cd05374">
    <property type="entry name" value="17beta-HSD-like_SDR_c"/>
    <property type="match status" value="1"/>
</dbReference>
<dbReference type="AlphaFoldDB" id="A0A172ZJU5"/>
<dbReference type="InterPro" id="IPR002347">
    <property type="entry name" value="SDR_fam"/>
</dbReference>